<sequence>MSTRETARRGVQSMYRKGAAVSAVGGLLLLSGCAVETEEQSGGNQINLVVPFAPGGSADGTARQLAIEAEKTCGQDIIVRNETGGSGTVGFQSVAASTPDGTTIGVAAIELSILPHLGVSPIGPEDVRGIMQYSEQPVAVGVPDSSSTEDIEELLTTDEDVTVATSGTGSIYHIGFAGGAQVAEQPNMRNVPYSGAATAVQAALGHETDAVSVGAAEMAPYVESGQLRALGVAGDERVEDILPDVPTFEEAGVDWTSYAILGLFAPAETPDGVISDLNECFNEARQSDSFAGYMDNLGFTQEYKDAAEFDAFLQEEQERYGPVVDDAGLRND</sequence>
<proteinExistence type="inferred from homology"/>
<dbReference type="PIRSF" id="PIRSF017082">
    <property type="entry name" value="YflP"/>
    <property type="match status" value="1"/>
</dbReference>
<dbReference type="PANTHER" id="PTHR42928">
    <property type="entry name" value="TRICARBOXYLATE-BINDING PROTEIN"/>
    <property type="match status" value="1"/>
</dbReference>
<organism evidence="2 3">
    <name type="scientific">Candidatus Nesterenkonia stercoripullorum</name>
    <dbReference type="NCBI Taxonomy" id="2838701"/>
    <lineage>
        <taxon>Bacteria</taxon>
        <taxon>Bacillati</taxon>
        <taxon>Actinomycetota</taxon>
        <taxon>Actinomycetes</taxon>
        <taxon>Micrococcales</taxon>
        <taxon>Micrococcaceae</taxon>
        <taxon>Nesterenkonia</taxon>
    </lineage>
</organism>
<reference evidence="2" key="2">
    <citation type="submission" date="2021-04" db="EMBL/GenBank/DDBJ databases">
        <authorList>
            <person name="Gilroy R."/>
        </authorList>
    </citation>
    <scope>NUCLEOTIDE SEQUENCE</scope>
    <source>
        <strain evidence="2">ChiHejej3B27-3195</strain>
    </source>
</reference>
<evidence type="ECO:0000256" key="1">
    <source>
        <dbReference type="ARBA" id="ARBA00006987"/>
    </source>
</evidence>
<protein>
    <submittedName>
        <fullName evidence="2">Tripartite tricarboxylate transporter substrate binding protein</fullName>
    </submittedName>
</protein>
<dbReference type="InterPro" id="IPR042100">
    <property type="entry name" value="Bug_dom1"/>
</dbReference>
<dbReference type="EMBL" id="DXGD01000006">
    <property type="protein sequence ID" value="HIW98532.1"/>
    <property type="molecule type" value="Genomic_DNA"/>
</dbReference>
<gene>
    <name evidence="2" type="ORF">H9871_00145</name>
</gene>
<comment type="caution">
    <text evidence="2">The sequence shown here is derived from an EMBL/GenBank/DDBJ whole genome shotgun (WGS) entry which is preliminary data.</text>
</comment>
<dbReference type="SUPFAM" id="SSF53850">
    <property type="entry name" value="Periplasmic binding protein-like II"/>
    <property type="match status" value="1"/>
</dbReference>
<dbReference type="InterPro" id="IPR005064">
    <property type="entry name" value="BUG"/>
</dbReference>
<dbReference type="Proteomes" id="UP000824151">
    <property type="component" value="Unassembled WGS sequence"/>
</dbReference>
<dbReference type="CDD" id="cd07012">
    <property type="entry name" value="PBP2_Bug_TTT"/>
    <property type="match status" value="1"/>
</dbReference>
<accession>A0A9D1RZZ4</accession>
<dbReference type="Gene3D" id="3.40.190.10">
    <property type="entry name" value="Periplasmic binding protein-like II"/>
    <property type="match status" value="1"/>
</dbReference>
<comment type="similarity">
    <text evidence="1">Belongs to the UPF0065 (bug) family.</text>
</comment>
<dbReference type="PROSITE" id="PS51257">
    <property type="entry name" value="PROKAR_LIPOPROTEIN"/>
    <property type="match status" value="1"/>
</dbReference>
<dbReference type="Gene3D" id="3.40.190.150">
    <property type="entry name" value="Bordetella uptake gene, domain 1"/>
    <property type="match status" value="1"/>
</dbReference>
<evidence type="ECO:0000313" key="3">
    <source>
        <dbReference type="Proteomes" id="UP000824151"/>
    </source>
</evidence>
<dbReference type="AlphaFoldDB" id="A0A9D1RZZ4"/>
<reference evidence="2" key="1">
    <citation type="journal article" date="2021" name="PeerJ">
        <title>Extensive microbial diversity within the chicken gut microbiome revealed by metagenomics and culture.</title>
        <authorList>
            <person name="Gilroy R."/>
            <person name="Ravi A."/>
            <person name="Getino M."/>
            <person name="Pursley I."/>
            <person name="Horton D.L."/>
            <person name="Alikhan N.F."/>
            <person name="Baker D."/>
            <person name="Gharbi K."/>
            <person name="Hall N."/>
            <person name="Watson M."/>
            <person name="Adriaenssens E.M."/>
            <person name="Foster-Nyarko E."/>
            <person name="Jarju S."/>
            <person name="Secka A."/>
            <person name="Antonio M."/>
            <person name="Oren A."/>
            <person name="Chaudhuri R.R."/>
            <person name="La Ragione R."/>
            <person name="Hildebrand F."/>
            <person name="Pallen M.J."/>
        </authorList>
    </citation>
    <scope>NUCLEOTIDE SEQUENCE</scope>
    <source>
        <strain evidence="2">ChiHejej3B27-3195</strain>
    </source>
</reference>
<name>A0A9D1RZZ4_9MICC</name>
<evidence type="ECO:0000313" key="2">
    <source>
        <dbReference type="EMBL" id="HIW98532.1"/>
    </source>
</evidence>
<dbReference type="Pfam" id="PF03401">
    <property type="entry name" value="TctC"/>
    <property type="match status" value="1"/>
</dbReference>
<dbReference type="PANTHER" id="PTHR42928:SF5">
    <property type="entry name" value="BLR1237 PROTEIN"/>
    <property type="match status" value="1"/>
</dbReference>